<feature type="repeat" description="Solcar" evidence="9">
    <location>
        <begin position="2"/>
        <end position="83"/>
    </location>
</feature>
<evidence type="ECO:0000256" key="10">
    <source>
        <dbReference type="RuleBase" id="RU000488"/>
    </source>
</evidence>
<dbReference type="InterPro" id="IPR023395">
    <property type="entry name" value="MCP_dom_sf"/>
</dbReference>
<dbReference type="InterPro" id="IPR050567">
    <property type="entry name" value="Mitochondrial_Carrier"/>
</dbReference>
<organism evidence="11 12">
    <name type="scientific">Zophobas morio</name>
    <dbReference type="NCBI Taxonomy" id="2755281"/>
    <lineage>
        <taxon>Eukaryota</taxon>
        <taxon>Metazoa</taxon>
        <taxon>Ecdysozoa</taxon>
        <taxon>Arthropoda</taxon>
        <taxon>Hexapoda</taxon>
        <taxon>Insecta</taxon>
        <taxon>Pterygota</taxon>
        <taxon>Neoptera</taxon>
        <taxon>Endopterygota</taxon>
        <taxon>Coleoptera</taxon>
        <taxon>Polyphaga</taxon>
        <taxon>Cucujiformia</taxon>
        <taxon>Tenebrionidae</taxon>
        <taxon>Zophobas</taxon>
    </lineage>
</organism>
<evidence type="ECO:0000256" key="2">
    <source>
        <dbReference type="ARBA" id="ARBA00006375"/>
    </source>
</evidence>
<reference evidence="11" key="1">
    <citation type="journal article" date="2023" name="G3 (Bethesda)">
        <title>Whole genome assemblies of Zophobas morio and Tenebrio molitor.</title>
        <authorList>
            <person name="Kaur S."/>
            <person name="Stinson S.A."/>
            <person name="diCenzo G.C."/>
        </authorList>
    </citation>
    <scope>NUCLEOTIDE SEQUENCE</scope>
    <source>
        <strain evidence="11">QUZm001</strain>
    </source>
</reference>
<dbReference type="GO" id="GO:1990575">
    <property type="term" value="P:mitochondrial L-ornithine transmembrane transport"/>
    <property type="evidence" value="ECO:0007669"/>
    <property type="project" value="TreeGrafter"/>
</dbReference>
<dbReference type="PANTHER" id="PTHR45624:SF1">
    <property type="entry name" value="SD08189P"/>
    <property type="match status" value="1"/>
</dbReference>
<accession>A0AA38MAY9</accession>
<dbReference type="Proteomes" id="UP001168821">
    <property type="component" value="Unassembled WGS sequence"/>
</dbReference>
<evidence type="ECO:0000256" key="6">
    <source>
        <dbReference type="ARBA" id="ARBA00022989"/>
    </source>
</evidence>
<evidence type="ECO:0000256" key="9">
    <source>
        <dbReference type="PROSITE-ProRule" id="PRU00282"/>
    </source>
</evidence>
<dbReference type="InterPro" id="IPR018108">
    <property type="entry name" value="MCP_transmembrane"/>
</dbReference>
<keyword evidence="4 9" id="KW-0812">Transmembrane</keyword>
<keyword evidence="8 9" id="KW-0472">Membrane</keyword>
<protein>
    <recommendedName>
        <fullName evidence="13">Solute carrier family 25 member 45</fullName>
    </recommendedName>
</protein>
<dbReference type="Pfam" id="PF00153">
    <property type="entry name" value="Mito_carr"/>
    <property type="match status" value="2"/>
</dbReference>
<gene>
    <name evidence="11" type="ORF">Zmor_021302</name>
</gene>
<keyword evidence="5" id="KW-0677">Repeat</keyword>
<comment type="subcellular location">
    <subcellularLocation>
        <location evidence="1">Mitochondrion membrane</location>
        <topology evidence="1">Multi-pass membrane protein</topology>
    </subcellularLocation>
</comment>
<feature type="repeat" description="Solcar" evidence="9">
    <location>
        <begin position="104"/>
        <end position="196"/>
    </location>
</feature>
<dbReference type="SUPFAM" id="SSF103506">
    <property type="entry name" value="Mitochondrial carrier"/>
    <property type="match status" value="1"/>
</dbReference>
<sequence length="222" mass="24403">MIIQIEDFIAGWIAGICGLIVGHPLDTIKVRQQAYGSSLRTAIGRTYRHEGFRGYFKGMLFPLLTVGPSNALMFGVFGTTLAYLQPTPSGHPKHSSFHKDAGKTNIFLAGVVGGTAQTIFICPVEVVKTVLQARTEGKGSWRKHYEVPYRGTFDALRGIVRDIGFTGLFRGLAPLMIRDIPTSGLYVLTYDMLMYSKFQSYDIPHFAREIFAGGSAGRQASC</sequence>
<evidence type="ECO:0000256" key="8">
    <source>
        <dbReference type="ARBA" id="ARBA00023136"/>
    </source>
</evidence>
<proteinExistence type="inferred from homology"/>
<evidence type="ECO:0000256" key="5">
    <source>
        <dbReference type="ARBA" id="ARBA00022737"/>
    </source>
</evidence>
<keyword evidence="7" id="KW-0496">Mitochondrion</keyword>
<name>A0AA38MAY9_9CUCU</name>
<keyword evidence="12" id="KW-1185">Reference proteome</keyword>
<evidence type="ECO:0000256" key="1">
    <source>
        <dbReference type="ARBA" id="ARBA00004225"/>
    </source>
</evidence>
<dbReference type="PROSITE" id="PS50920">
    <property type="entry name" value="SOLCAR"/>
    <property type="match status" value="2"/>
</dbReference>
<evidence type="ECO:0000256" key="3">
    <source>
        <dbReference type="ARBA" id="ARBA00022448"/>
    </source>
</evidence>
<evidence type="ECO:0000256" key="7">
    <source>
        <dbReference type="ARBA" id="ARBA00023128"/>
    </source>
</evidence>
<evidence type="ECO:0000256" key="4">
    <source>
        <dbReference type="ARBA" id="ARBA00022692"/>
    </source>
</evidence>
<comment type="similarity">
    <text evidence="2 10">Belongs to the mitochondrial carrier (TC 2.A.29) family.</text>
</comment>
<keyword evidence="3 10" id="KW-0813">Transport</keyword>
<dbReference type="PANTHER" id="PTHR45624">
    <property type="entry name" value="MITOCHONDRIAL BASIC AMINO ACIDS TRANSPORTER-RELATED"/>
    <property type="match status" value="1"/>
</dbReference>
<dbReference type="EMBL" id="JALNTZ010000006">
    <property type="protein sequence ID" value="KAJ3649566.1"/>
    <property type="molecule type" value="Genomic_DNA"/>
</dbReference>
<dbReference type="AlphaFoldDB" id="A0AA38MAY9"/>
<evidence type="ECO:0000313" key="12">
    <source>
        <dbReference type="Proteomes" id="UP001168821"/>
    </source>
</evidence>
<dbReference type="Gene3D" id="1.50.40.10">
    <property type="entry name" value="Mitochondrial carrier domain"/>
    <property type="match status" value="1"/>
</dbReference>
<evidence type="ECO:0008006" key="13">
    <source>
        <dbReference type="Google" id="ProtNLM"/>
    </source>
</evidence>
<comment type="caution">
    <text evidence="11">The sequence shown here is derived from an EMBL/GenBank/DDBJ whole genome shotgun (WGS) entry which is preliminary data.</text>
</comment>
<dbReference type="GO" id="GO:0005289">
    <property type="term" value="F:high-affinity L-arginine transmembrane transporter activity"/>
    <property type="evidence" value="ECO:0007669"/>
    <property type="project" value="TreeGrafter"/>
</dbReference>
<keyword evidence="6" id="KW-1133">Transmembrane helix</keyword>
<dbReference type="GO" id="GO:0031966">
    <property type="term" value="C:mitochondrial membrane"/>
    <property type="evidence" value="ECO:0007669"/>
    <property type="project" value="UniProtKB-SubCell"/>
</dbReference>
<evidence type="ECO:0000313" key="11">
    <source>
        <dbReference type="EMBL" id="KAJ3649566.1"/>
    </source>
</evidence>